<dbReference type="AlphaFoldDB" id="A0AA89PWZ6"/>
<keyword evidence="3" id="KW-1185">Reference proteome</keyword>
<comment type="caution">
    <text evidence="2">The sequence shown here is derived from an EMBL/GenBank/DDBJ whole genome shotgun (WGS) entry which is preliminary data.</text>
</comment>
<dbReference type="EMBL" id="JACHLX010000001">
    <property type="protein sequence ID" value="MBB5810632.1"/>
    <property type="molecule type" value="Genomic_DNA"/>
</dbReference>
<sequence>MGLWHVFYEDWQMECCGTPFSVGDEVSWPLLLLDADTVLGGGWHDQLTEVAGPVEDVGGVRMVREETGLPVALGADPDAEEDRRPEPGGRTRSAGLLSVERHGARWPEAGGLVRAVQVLTQTWAETAPGSRSYEPVAGERRLRPADRCPKWFRETETERAADGRGRCSRESGVVVTLEVPGTDSRLSHAVREARGIPRQGAEPGAETRGIPAADLMALLGNLSTPRRRARSGTAGWPTAPGPLARGGPDEGR</sequence>
<name>A0AA89PWZ6_STRCU</name>
<feature type="region of interest" description="Disordered" evidence="1">
    <location>
        <begin position="221"/>
        <end position="252"/>
    </location>
</feature>
<gene>
    <name evidence="2" type="ORF">HNR72_001660</name>
</gene>
<dbReference type="GeneID" id="93838047"/>
<accession>A0AA89PWZ6</accession>
<evidence type="ECO:0000313" key="3">
    <source>
        <dbReference type="Proteomes" id="UP000579531"/>
    </source>
</evidence>
<proteinExistence type="predicted"/>
<dbReference type="Proteomes" id="UP000579531">
    <property type="component" value="Unassembled WGS sequence"/>
</dbReference>
<reference evidence="2 3" key="1">
    <citation type="submission" date="2020-08" db="EMBL/GenBank/DDBJ databases">
        <title>Sequencing the genomes of 1000 actinobacteria strains.</title>
        <authorList>
            <person name="Klenk H.-P."/>
        </authorList>
    </citation>
    <scope>NUCLEOTIDE SEQUENCE [LARGE SCALE GENOMIC DNA]</scope>
    <source>
        <strain evidence="2 3">DSM 40129</strain>
    </source>
</reference>
<dbReference type="RefSeq" id="WP_184845640.1">
    <property type="nucleotide sequence ID" value="NZ_BAABFE010000009.1"/>
</dbReference>
<evidence type="ECO:0000256" key="1">
    <source>
        <dbReference type="SAM" id="MobiDB-lite"/>
    </source>
</evidence>
<dbReference type="InterPro" id="IPR046485">
    <property type="entry name" value="DUF6578"/>
</dbReference>
<protein>
    <submittedName>
        <fullName evidence="2">Uncharacterized protein</fullName>
    </submittedName>
</protein>
<dbReference type="Pfam" id="PF20218">
    <property type="entry name" value="DUF6578"/>
    <property type="match status" value="1"/>
</dbReference>
<feature type="region of interest" description="Disordered" evidence="1">
    <location>
        <begin position="69"/>
        <end position="94"/>
    </location>
</feature>
<evidence type="ECO:0000313" key="2">
    <source>
        <dbReference type="EMBL" id="MBB5810632.1"/>
    </source>
</evidence>
<organism evidence="2 3">
    <name type="scientific">Streptomyces collinus</name>
    <dbReference type="NCBI Taxonomy" id="42684"/>
    <lineage>
        <taxon>Bacteria</taxon>
        <taxon>Bacillati</taxon>
        <taxon>Actinomycetota</taxon>
        <taxon>Actinomycetes</taxon>
        <taxon>Kitasatosporales</taxon>
        <taxon>Streptomycetaceae</taxon>
        <taxon>Streptomyces</taxon>
    </lineage>
</organism>